<dbReference type="RefSeq" id="WP_094451873.1">
    <property type="nucleotide sequence ID" value="NZ_NMVI01000029.1"/>
</dbReference>
<feature type="domain" description="NADH:flavin oxidoreductase/NADH oxidase N-terminal" evidence="6">
    <location>
        <begin position="3"/>
        <end position="344"/>
    </location>
</feature>
<evidence type="ECO:0000256" key="5">
    <source>
        <dbReference type="ARBA" id="ARBA00023002"/>
    </source>
</evidence>
<dbReference type="GO" id="GO:0010181">
    <property type="term" value="F:FMN binding"/>
    <property type="evidence" value="ECO:0007669"/>
    <property type="project" value="InterPro"/>
</dbReference>
<dbReference type="SUPFAM" id="SSF51395">
    <property type="entry name" value="FMN-linked oxidoreductases"/>
    <property type="match status" value="1"/>
</dbReference>
<evidence type="ECO:0000259" key="6">
    <source>
        <dbReference type="Pfam" id="PF00724"/>
    </source>
</evidence>
<comment type="caution">
    <text evidence="7">The sequence shown here is derived from an EMBL/GenBank/DDBJ whole genome shotgun (WGS) entry which is preliminary data.</text>
</comment>
<reference evidence="7 8" key="1">
    <citation type="submission" date="2017-07" db="EMBL/GenBank/DDBJ databases">
        <title>Draft whole genome sequences of clinical Proprionibacteriaceae strains.</title>
        <authorList>
            <person name="Bernier A.-M."/>
            <person name="Bernard K."/>
            <person name="Domingo M.-C."/>
        </authorList>
    </citation>
    <scope>NUCLEOTIDE SEQUENCE [LARGE SCALE GENOMIC DNA]</scope>
    <source>
        <strain evidence="7 8">NML 160184</strain>
    </source>
</reference>
<dbReference type="InterPro" id="IPR001155">
    <property type="entry name" value="OxRdtase_FMN_N"/>
</dbReference>
<keyword evidence="4" id="KW-0521">NADP</keyword>
<dbReference type="InterPro" id="IPR044152">
    <property type="entry name" value="YqjM-like"/>
</dbReference>
<keyword evidence="2" id="KW-0285">Flavoprotein</keyword>
<dbReference type="PANTHER" id="PTHR43303">
    <property type="entry name" value="NADPH DEHYDROGENASE C23G7.10C-RELATED"/>
    <property type="match status" value="1"/>
</dbReference>
<dbReference type="Pfam" id="PF00724">
    <property type="entry name" value="Oxidored_FMN"/>
    <property type="match status" value="1"/>
</dbReference>
<dbReference type="CDD" id="cd02932">
    <property type="entry name" value="OYE_YqiM_FMN"/>
    <property type="match status" value="1"/>
</dbReference>
<evidence type="ECO:0000256" key="3">
    <source>
        <dbReference type="ARBA" id="ARBA00022643"/>
    </source>
</evidence>
<dbReference type="GO" id="GO:0050661">
    <property type="term" value="F:NADP binding"/>
    <property type="evidence" value="ECO:0007669"/>
    <property type="project" value="InterPro"/>
</dbReference>
<dbReference type="InterPro" id="IPR013785">
    <property type="entry name" value="Aldolase_TIM"/>
</dbReference>
<evidence type="ECO:0000313" key="7">
    <source>
        <dbReference type="EMBL" id="OYN84031.1"/>
    </source>
</evidence>
<accession>A0A255DZ04</accession>
<dbReference type="AlphaFoldDB" id="A0A255DZ04"/>
<dbReference type="GO" id="GO:0003959">
    <property type="term" value="F:NADPH dehydrogenase activity"/>
    <property type="evidence" value="ECO:0007669"/>
    <property type="project" value="InterPro"/>
</dbReference>
<dbReference type="Proteomes" id="UP000216533">
    <property type="component" value="Unassembled WGS sequence"/>
</dbReference>
<protein>
    <submittedName>
        <fullName evidence="7">Oxidoreductase</fullName>
    </submittedName>
</protein>
<name>A0A255DZ04_9ACTN</name>
<organism evidence="7 8">
    <name type="scientific">Parenemella sanctibonifatiensis</name>
    <dbReference type="NCBI Taxonomy" id="2016505"/>
    <lineage>
        <taxon>Bacteria</taxon>
        <taxon>Bacillati</taxon>
        <taxon>Actinomycetota</taxon>
        <taxon>Actinomycetes</taxon>
        <taxon>Propionibacteriales</taxon>
        <taxon>Propionibacteriaceae</taxon>
        <taxon>Parenemella</taxon>
    </lineage>
</organism>
<dbReference type="PANTHER" id="PTHR43303:SF4">
    <property type="entry name" value="NADPH DEHYDROGENASE C23G7.10C-RELATED"/>
    <property type="match status" value="1"/>
</dbReference>
<dbReference type="EMBL" id="NMVI01000029">
    <property type="protein sequence ID" value="OYN84031.1"/>
    <property type="molecule type" value="Genomic_DNA"/>
</dbReference>
<keyword evidence="5" id="KW-0560">Oxidoreductase</keyword>
<evidence type="ECO:0000256" key="1">
    <source>
        <dbReference type="ARBA" id="ARBA00001917"/>
    </source>
</evidence>
<comment type="cofactor">
    <cofactor evidence="1">
        <name>FMN</name>
        <dbReference type="ChEBI" id="CHEBI:58210"/>
    </cofactor>
</comment>
<evidence type="ECO:0000313" key="8">
    <source>
        <dbReference type="Proteomes" id="UP000216533"/>
    </source>
</evidence>
<proteinExistence type="predicted"/>
<keyword evidence="3" id="KW-0288">FMN</keyword>
<gene>
    <name evidence="7" type="ORF">CGZ92_13305</name>
</gene>
<evidence type="ECO:0000256" key="4">
    <source>
        <dbReference type="ARBA" id="ARBA00022857"/>
    </source>
</evidence>
<dbReference type="Gene3D" id="3.20.20.70">
    <property type="entry name" value="Aldolase class I"/>
    <property type="match status" value="1"/>
</dbReference>
<evidence type="ECO:0000256" key="2">
    <source>
        <dbReference type="ARBA" id="ARBA00022630"/>
    </source>
</evidence>
<sequence length="364" mass="38561">MTDLFTPLRLRDLEIPNRIWMSPMCMYSAANSGPEVGAPTEFHLGHYGARAAGGVGLVMVEATAVRPEGRISAWDLGLWTDAQEAAMGRLAATIEANGAVPAIQLAHAGRKASTRQPWAGGGVLPNDEGGWDPVGPTGEPFPGLKQPNELTADEIGGLVQAWAESARRAIRAGFRAVEIHAAHGYLLHSFLSPLTNRRTDQYGGDLSGRSRFLLEVLAAVRDAVGPEVPVFIRISTTDWVTESDGTPAWTVEESVELTRLATERGADLIDASSGGLVPVSIPTDVDYQTRHARTIAAQTGATVAAVGRITEPAAANDLVAGGSVDAVFLARALLTNPSWANLAATELGATPRLLEQYAYTQGRR</sequence>